<evidence type="ECO:0000313" key="2">
    <source>
        <dbReference type="EMBL" id="OAQ29215.1"/>
    </source>
</evidence>
<feature type="transmembrane region" description="Helical" evidence="1">
    <location>
        <begin position="31"/>
        <end position="50"/>
    </location>
</feature>
<dbReference type="Proteomes" id="UP000078512">
    <property type="component" value="Unassembled WGS sequence"/>
</dbReference>
<gene>
    <name evidence="2" type="ORF">K457DRAFT_515580</name>
</gene>
<evidence type="ECO:0000313" key="3">
    <source>
        <dbReference type="Proteomes" id="UP000078512"/>
    </source>
</evidence>
<organism evidence="2 3">
    <name type="scientific">Linnemannia elongata AG-77</name>
    <dbReference type="NCBI Taxonomy" id="1314771"/>
    <lineage>
        <taxon>Eukaryota</taxon>
        <taxon>Fungi</taxon>
        <taxon>Fungi incertae sedis</taxon>
        <taxon>Mucoromycota</taxon>
        <taxon>Mortierellomycotina</taxon>
        <taxon>Mortierellomycetes</taxon>
        <taxon>Mortierellales</taxon>
        <taxon>Mortierellaceae</taxon>
        <taxon>Linnemannia</taxon>
    </lineage>
</organism>
<protein>
    <submittedName>
        <fullName evidence="2">Uncharacterized protein</fullName>
    </submittedName>
</protein>
<dbReference type="AlphaFoldDB" id="A0A197JVH5"/>
<accession>A0A197JVH5</accession>
<keyword evidence="3" id="KW-1185">Reference proteome</keyword>
<evidence type="ECO:0000256" key="1">
    <source>
        <dbReference type="SAM" id="Phobius"/>
    </source>
</evidence>
<name>A0A197JVH5_9FUNG</name>
<proteinExistence type="predicted"/>
<sequence length="112" mass="13312">MSTEQKFPQYLYLRVPRVSTWKAEFLCHMGILYLLPSLPPFFIFLCSYSYRLPFHACFSQSSICHHPTPPASCVERMSAAHVCLYLGHKFAFPFPLRFIQQIFCQLQRWRCR</sequence>
<reference evidence="2 3" key="1">
    <citation type="submission" date="2016-05" db="EMBL/GenBank/DDBJ databases">
        <title>Genome sequencing reveals origins of a unique bacterial endosymbiosis in the earliest lineages of terrestrial Fungi.</title>
        <authorList>
            <consortium name="DOE Joint Genome Institute"/>
            <person name="Uehling J."/>
            <person name="Gryganskyi A."/>
            <person name="Hameed K."/>
            <person name="Tschaplinski T."/>
            <person name="Misztal P."/>
            <person name="Wu S."/>
            <person name="Desiro A."/>
            <person name="Vande Pol N."/>
            <person name="Du Z.-Y."/>
            <person name="Zienkiewicz A."/>
            <person name="Zienkiewicz K."/>
            <person name="Morin E."/>
            <person name="Tisserant E."/>
            <person name="Splivallo R."/>
            <person name="Hainaut M."/>
            <person name="Henrissat B."/>
            <person name="Ohm R."/>
            <person name="Kuo A."/>
            <person name="Yan J."/>
            <person name="Lipzen A."/>
            <person name="Nolan M."/>
            <person name="Labutti K."/>
            <person name="Barry K."/>
            <person name="Goldstein A."/>
            <person name="Labbe J."/>
            <person name="Schadt C."/>
            <person name="Tuskan G."/>
            <person name="Grigoriev I."/>
            <person name="Martin F."/>
            <person name="Vilgalys R."/>
            <person name="Bonito G."/>
        </authorList>
    </citation>
    <scope>NUCLEOTIDE SEQUENCE [LARGE SCALE GENOMIC DNA]</scope>
    <source>
        <strain evidence="2 3">AG-77</strain>
    </source>
</reference>
<dbReference type="EMBL" id="KV442042">
    <property type="protein sequence ID" value="OAQ29215.1"/>
    <property type="molecule type" value="Genomic_DNA"/>
</dbReference>
<keyword evidence="1" id="KW-1133">Transmembrane helix</keyword>
<keyword evidence="1" id="KW-0472">Membrane</keyword>
<keyword evidence="1" id="KW-0812">Transmembrane</keyword>